<dbReference type="AlphaFoldDB" id="A0AAV5LVZ1"/>
<protein>
    <submittedName>
        <fullName evidence="1">Uncharacterized protein</fullName>
    </submittedName>
</protein>
<name>A0AAV5LVZ1_9ROSI</name>
<dbReference type="Proteomes" id="UP001054252">
    <property type="component" value="Unassembled WGS sequence"/>
</dbReference>
<gene>
    <name evidence="1" type="ORF">SLEP1_g48222</name>
</gene>
<organism evidence="1 2">
    <name type="scientific">Rubroshorea leprosula</name>
    <dbReference type="NCBI Taxonomy" id="152421"/>
    <lineage>
        <taxon>Eukaryota</taxon>
        <taxon>Viridiplantae</taxon>
        <taxon>Streptophyta</taxon>
        <taxon>Embryophyta</taxon>
        <taxon>Tracheophyta</taxon>
        <taxon>Spermatophyta</taxon>
        <taxon>Magnoliopsida</taxon>
        <taxon>eudicotyledons</taxon>
        <taxon>Gunneridae</taxon>
        <taxon>Pentapetalae</taxon>
        <taxon>rosids</taxon>
        <taxon>malvids</taxon>
        <taxon>Malvales</taxon>
        <taxon>Dipterocarpaceae</taxon>
        <taxon>Rubroshorea</taxon>
    </lineage>
</organism>
<proteinExistence type="predicted"/>
<evidence type="ECO:0000313" key="1">
    <source>
        <dbReference type="EMBL" id="GKV40602.1"/>
    </source>
</evidence>
<comment type="caution">
    <text evidence="1">The sequence shown here is derived from an EMBL/GenBank/DDBJ whole genome shotgun (WGS) entry which is preliminary data.</text>
</comment>
<keyword evidence="2" id="KW-1185">Reference proteome</keyword>
<reference evidence="1 2" key="1">
    <citation type="journal article" date="2021" name="Commun. Biol.">
        <title>The genome of Shorea leprosula (Dipterocarpaceae) highlights the ecological relevance of drought in aseasonal tropical rainforests.</title>
        <authorList>
            <person name="Ng K.K.S."/>
            <person name="Kobayashi M.J."/>
            <person name="Fawcett J.A."/>
            <person name="Hatakeyama M."/>
            <person name="Paape T."/>
            <person name="Ng C.H."/>
            <person name="Ang C.C."/>
            <person name="Tnah L.H."/>
            <person name="Lee C.T."/>
            <person name="Nishiyama T."/>
            <person name="Sese J."/>
            <person name="O'Brien M.J."/>
            <person name="Copetti D."/>
            <person name="Mohd Noor M.I."/>
            <person name="Ong R.C."/>
            <person name="Putra M."/>
            <person name="Sireger I.Z."/>
            <person name="Indrioko S."/>
            <person name="Kosugi Y."/>
            <person name="Izuno A."/>
            <person name="Isagi Y."/>
            <person name="Lee S.L."/>
            <person name="Shimizu K.K."/>
        </authorList>
    </citation>
    <scope>NUCLEOTIDE SEQUENCE [LARGE SCALE GENOMIC DNA]</scope>
    <source>
        <strain evidence="1">214</strain>
    </source>
</reference>
<accession>A0AAV5LVZ1</accession>
<dbReference type="EMBL" id="BPVZ01000143">
    <property type="protein sequence ID" value="GKV40602.1"/>
    <property type="molecule type" value="Genomic_DNA"/>
</dbReference>
<sequence length="44" mass="4775">MKMMRSEMIGMVVGSKSGPGVTVGEKMTSRTTVFFFVATALLFL</sequence>
<evidence type="ECO:0000313" key="2">
    <source>
        <dbReference type="Proteomes" id="UP001054252"/>
    </source>
</evidence>